<protein>
    <submittedName>
        <fullName evidence="1">Uncharacterized protein</fullName>
    </submittedName>
</protein>
<sequence length="80" mass="8564">MGDPAKCRCLVWGLAGCSGDQKQGESGGDVKMPVIYQPATVSIGIVRSYLTDAEIKRNLAMIAGMNWLGDLADVRKSTFT</sequence>
<organism evidence="1 2">
    <name type="scientific">Paenibacillus allorhizosphaerae</name>
    <dbReference type="NCBI Taxonomy" id="2849866"/>
    <lineage>
        <taxon>Bacteria</taxon>
        <taxon>Bacillati</taxon>
        <taxon>Bacillota</taxon>
        <taxon>Bacilli</taxon>
        <taxon>Bacillales</taxon>
        <taxon>Paenibacillaceae</taxon>
        <taxon>Paenibacillus</taxon>
    </lineage>
</organism>
<name>A0ABM8V9T9_9BACL</name>
<keyword evidence="2" id="KW-1185">Reference proteome</keyword>
<evidence type="ECO:0000313" key="2">
    <source>
        <dbReference type="Proteomes" id="UP000730618"/>
    </source>
</evidence>
<comment type="caution">
    <text evidence="1">The sequence shown here is derived from an EMBL/GenBank/DDBJ whole genome shotgun (WGS) entry which is preliminary data.</text>
</comment>
<dbReference type="EMBL" id="CAJVCE010000001">
    <property type="protein sequence ID" value="CAG7614405.1"/>
    <property type="molecule type" value="Genomic_DNA"/>
</dbReference>
<dbReference type="RefSeq" id="WP_218096472.1">
    <property type="nucleotide sequence ID" value="NZ_CAJVCE010000001.1"/>
</dbReference>
<accession>A0ABM8V9T9</accession>
<dbReference type="Proteomes" id="UP000730618">
    <property type="component" value="Unassembled WGS sequence"/>
</dbReference>
<evidence type="ECO:0000313" key="1">
    <source>
        <dbReference type="EMBL" id="CAG7614405.1"/>
    </source>
</evidence>
<reference evidence="1 2" key="1">
    <citation type="submission" date="2021-06" db="EMBL/GenBank/DDBJ databases">
        <authorList>
            <person name="Criscuolo A."/>
        </authorList>
    </citation>
    <scope>NUCLEOTIDE SEQUENCE [LARGE SCALE GENOMIC DNA]</scope>
    <source>
        <strain evidence="2">CIP 111802</strain>
    </source>
</reference>
<gene>
    <name evidence="1" type="ORF">PAECIP111802_00070</name>
</gene>
<proteinExistence type="predicted"/>